<keyword evidence="3" id="KW-1185">Reference proteome</keyword>
<evidence type="ECO:0000256" key="1">
    <source>
        <dbReference type="SAM" id="Phobius"/>
    </source>
</evidence>
<feature type="transmembrane region" description="Helical" evidence="1">
    <location>
        <begin position="195"/>
        <end position="217"/>
    </location>
</feature>
<reference evidence="2 3" key="1">
    <citation type="journal article" date="2004" name="Science">
        <title>The Ashbya gossypii genome as a tool for mapping the ancient Saccharomyces cerevisiae genome.</title>
        <authorList>
            <person name="Dietrich F.S."/>
            <person name="Voegeli S."/>
            <person name="Brachat S."/>
            <person name="Lerch A."/>
            <person name="Gates K."/>
            <person name="Steiner S."/>
            <person name="Mohr C."/>
            <person name="Pohlmann R."/>
            <person name="Luedi P."/>
            <person name="Choi S."/>
            <person name="Wing R.A."/>
            <person name="Flavier A."/>
            <person name="Gaffney T.D."/>
            <person name="Philippsen P."/>
        </authorList>
    </citation>
    <scope>NUCLEOTIDE SEQUENCE [LARGE SCALE GENOMIC DNA]</scope>
    <source>
        <strain evidence="3">ATCC 10895 / CBS 109.51 / FGSC 9923 / NRRL Y-1056</strain>
    </source>
</reference>
<keyword evidence="1" id="KW-0472">Membrane</keyword>
<accession>Q74Z29</accession>
<dbReference type="OrthoDB" id="4063755at2759"/>
<dbReference type="HOGENOM" id="CLU_1219435_0_0_1"/>
<name>Q74Z29_EREGS</name>
<dbReference type="GeneID" id="4623347"/>
<dbReference type="RefSeq" id="NP_987043.1">
    <property type="nucleotide sequence ID" value="NM_212105.1"/>
</dbReference>
<protein>
    <submittedName>
        <fullName evidence="2">AGR377Cp</fullName>
    </submittedName>
</protein>
<reference evidence="3" key="2">
    <citation type="journal article" date="2013" name="G3 (Bethesda)">
        <title>Genomes of Ashbya fungi isolated from insects reveal four mating-type loci, numerous translocations, lack of transposons, and distinct gene duplications.</title>
        <authorList>
            <person name="Dietrich F.S."/>
            <person name="Voegeli S."/>
            <person name="Kuo S."/>
            <person name="Philippsen P."/>
        </authorList>
    </citation>
    <scope>GENOME REANNOTATION</scope>
    <source>
        <strain evidence="3">ATCC 10895 / CBS 109.51 / FGSC 9923 / NRRL Y-1056</strain>
    </source>
</reference>
<evidence type="ECO:0000313" key="3">
    <source>
        <dbReference type="Proteomes" id="UP000000591"/>
    </source>
</evidence>
<keyword evidence="1" id="KW-0812">Transmembrane</keyword>
<gene>
    <name evidence="2" type="ORF">AGOS_AGR377C</name>
</gene>
<evidence type="ECO:0000313" key="2">
    <source>
        <dbReference type="EMBL" id="AAS54867.1"/>
    </source>
</evidence>
<dbReference type="AlphaFoldDB" id="Q74Z29"/>
<proteinExistence type="predicted"/>
<dbReference type="KEGG" id="ago:AGOS_AGR377C"/>
<dbReference type="Proteomes" id="UP000000591">
    <property type="component" value="Chromosome VII"/>
</dbReference>
<dbReference type="InParanoid" id="Q74Z29"/>
<keyword evidence="1" id="KW-1133">Transmembrane helix</keyword>
<organism evidence="2 3">
    <name type="scientific">Eremothecium gossypii (strain ATCC 10895 / CBS 109.51 / FGSC 9923 / NRRL Y-1056)</name>
    <name type="common">Yeast</name>
    <name type="synonym">Ashbya gossypii</name>
    <dbReference type="NCBI Taxonomy" id="284811"/>
    <lineage>
        <taxon>Eukaryota</taxon>
        <taxon>Fungi</taxon>
        <taxon>Dikarya</taxon>
        <taxon>Ascomycota</taxon>
        <taxon>Saccharomycotina</taxon>
        <taxon>Saccharomycetes</taxon>
        <taxon>Saccharomycetales</taxon>
        <taxon>Saccharomycetaceae</taxon>
        <taxon>Eremothecium</taxon>
    </lineage>
</organism>
<dbReference type="EMBL" id="AE016820">
    <property type="protein sequence ID" value="AAS54867.1"/>
    <property type="molecule type" value="Genomic_DNA"/>
</dbReference>
<sequence length="227" mass="24862">MKKQVVLGMAAAAAAAGETMRWEVAPRKVGREVYECVRWEAGRAGALSVRVRRTDRVGHAVDEARFGPTSVQLGRQQLGLEVWDTEANVLVRDRRVPAHGRTVRFSANPAQQVDVCLINVSRDASWRAIDTVAAVEVAVHADAGRVPLTEDDMAVLAAVERDTRAQQTADAVLGSEHVRRDLNESTYTWVVVRPAMLALMLLAAYCMAVPAALLVLARGQRRQKCVE</sequence>